<accession>A0AC62A694</accession>
<protein>
    <submittedName>
        <fullName evidence="1">Uncharacterized protein</fullName>
    </submittedName>
</protein>
<keyword evidence="2" id="KW-1185">Reference proteome</keyword>
<sequence length="1450" mass="151033">MLRLVGCRLGGRARRRSANALIDAAVNAVLAELRAKATKAKKLKRIEAPKSSVAVAAPVKRAKQLVAPPVDPPSPLADVAAPTKAKASNTKKNLVDTVLSGVNCTLLKHVLSSSSSSSTSTDIPDVARMLRLDYTSVAGKHHLAHLADIFLVNRIHAAVVADTQESVVDSKTSAAADSSSPLVVLVETNLPREDAEVQEFIIRNALHMHPLTPEVEAVDGQPIKTPPLTVLVLSDEQTQRVRTLAKLPPLPPRVPTAIPLAIAPATSCNNNVQAASAKTPSAQAPSAQATSAKTASAQAPSAQATSAKTASAQAPSAQAASAKTASAQAPSAQATSAKTASAQAPSAQATSAKTASAQAPSAQATSAKTASAQAPSAQAASAKTASAQAPSAQAASAKTASAQAPSAQATSAKTASAQAPSVQAASAKTASAQAPSAQAASAKTASAQAPSAQAASAKTASAAPASDAATAETASSKKPIRQAQSSPDATPTQDASQCAGKSAEAAKSAPQQTDADEAAKTEKTVLPSVSPPPLSGAAAAAGPTHTAKSEVQAAVKAVPLERTEASTMEKTQIERMVRRAARISIKALATQQKKRRPATPSQSRLVAAIAANVSRRGTAVVRPPRLLSVESSKEKLLWASQPGQPLPIGVLEPLVSAAVYEEIRTSAAAAASATSATSPLTMHTVVYSASKESSAATVWLGALQAAADLASAVSGGASQLPAEVAELAGLDPARVRRVSERKSSKQRGATNAVATSPVAADGVAATPTVVTPTPPRPYIYMLIHTRLSREDAAVLQQELQYHLTQLKATRAGAELAGMSVLTADDASPAHLLYVLENTVVEVGGRSAKKSGTRRDGKAVTIPSVPPMLSAEGAEVQGVFQEVYRLLSEQPWLLRSPLWTETPSSFPHQHQQQQQQQQHPDTLVADAIRVTALTQVLVQRKEAQLRQHFEAAQQSSTVNANSEAVARAAQRVEMKSMVTAAVEEVSVRHEQATAHLVKTLSSMAGQWSLEKLSDTLETIVRDEVKPIMDALEERLGGASSHNSVAANVEATPITAAPTLMATSAFTPPTDSADPSSPVLLAKQDEIKDTMSQVLVQLRELTERMSALTAATTATAAAQTEGSVDSSVARPSETAAALPRSEEEVRLLRDLHELQEKHHSRLSEELECLRNELHTFSRQESATAETQASAPVLTYATTLSPESLNGAVADTVHEIAHVIRQGIHTSVVEQLGAYCDVHRSIQSSTRDDKCSEEPLMPVLPVTSFELEEMLTRVVDHAVQKSTEKMESHVREVLEKSQRNERSVNQASSATAAPPTSATELDKALRGALGGLWTQARAEAAGEEAAKASQHHRQLLRVFRRQQHLQRGVPGRESLAAPASPLSYMALEEAMRVVMHPYMAQMQATVAAAASGSPRTSIETSSSVSSNDNGVEQEAVECSAGKEGSKKGSRKAA</sequence>
<evidence type="ECO:0000313" key="2">
    <source>
        <dbReference type="Proteomes" id="UP000063063"/>
    </source>
</evidence>
<name>A0AC62A694_LEIPA</name>
<proteinExistence type="predicted"/>
<gene>
    <name evidence="1" type="ORF">LPMP_190920</name>
</gene>
<reference evidence="1 2" key="1">
    <citation type="journal article" date="2015" name="Sci. Rep.">
        <title>The genome of Leishmania panamensis: insights into genomics of the L. (Viannia) subgenus.</title>
        <authorList>
            <person name="Llanes A."/>
            <person name="Restrepo C.M."/>
            <person name="Vecchio G.D."/>
            <person name="Anguizola F.J."/>
            <person name="Lleonart R."/>
        </authorList>
    </citation>
    <scope>NUCLEOTIDE SEQUENCE [LARGE SCALE GENOMIC DNA]</scope>
    <source>
        <strain evidence="1 2">MHOM/PA/94/PSC-1</strain>
    </source>
</reference>
<evidence type="ECO:0000313" key="1">
    <source>
        <dbReference type="EMBL" id="XUY37146.1"/>
    </source>
</evidence>
<organism evidence="1 2">
    <name type="scientific">Leishmania panamensis</name>
    <dbReference type="NCBI Taxonomy" id="5679"/>
    <lineage>
        <taxon>Eukaryota</taxon>
        <taxon>Discoba</taxon>
        <taxon>Euglenozoa</taxon>
        <taxon>Kinetoplastea</taxon>
        <taxon>Metakinetoplastina</taxon>
        <taxon>Trypanosomatida</taxon>
        <taxon>Trypanosomatidae</taxon>
        <taxon>Leishmaniinae</taxon>
        <taxon>Leishmania</taxon>
        <taxon>Leishmania guyanensis species complex</taxon>
    </lineage>
</organism>
<dbReference type="EMBL" id="CP009388">
    <property type="protein sequence ID" value="XUY37146.1"/>
    <property type="molecule type" value="Genomic_DNA"/>
</dbReference>
<dbReference type="Proteomes" id="UP000063063">
    <property type="component" value="Chromosome 19"/>
</dbReference>